<sequence length="1038" mass="115896">MTQAAQRLQISEDSGTAETSDGKPTFGHLFIIFNQFRLNPNDTPESLKAKLIDEEEEDDEASTNRNAIRKLLVSVFESIRVIILPNKVKQEALDALESGRKKFLLLDDFLPVYHQYFATLRRTLSECLKTPRELTPDRPLSGGATADFMPLFVDAINKSEPLNIPSIFEAARKEAIAKAKLAFSSGLSHITEGYTNDQEPKPTSMLITLFDKDVGVLVGQVAVTLSMSSTVAQQAQKECTEQLAAPARDALVAANMTRLKSLLAAALIASLTQLNDGIDSKFSEIDSRLIPGEKVGTVVQEVLTVVTAALKTKAEFYDPAAMPEKWNETLAAAAESITQVGRAWAAWATQVKDQCLNELTAALVKLNAEVELGDDDQYKSKAALLFSESKRTFENKLSSEYAGETILEMQQGIRNQNRDTVLEQLRQLKSIIELDYKEQLRQAVTPNVEPVDFTTATNDTPFSNRFAQFCESNNISKGMRDEAELELKSFFNQQKTDFRSLYNQACEEFGDYLDSQLKSQTPPLLLSFNSDLDKINLDLPKSTVSGQCDAKSNEIIAQFDALKSKWNLQPDGVVSKDILAAARRALVDTLTTGKKAILDKYDEVVSAYNKALLSGVVVPIVDKCTGNLYANINTLANDVNNARVTYFNKCHGDPSTDATSKWEGFEKSTYPSLQEIVRRFNAYVVPGLTQNEAISKEIEKHIIGKIWIDCANIGNRLHMSYIAPSLFTGKPEDKGLKPKEGKEAKENDREWRMTNINIDNPQNDDMYQPWRSTNLEFFQWTVEISEIMWGTPIITEIKPFKLNTSKYSAQDKDMVVDVGTIDTITTTTTDSFTWGVTAGGEYSYSWGNKATVGEETFKASFGVKFDTTHMNSVATTYTMSTLAHMTLPAGRANVIHQMVFDQRTTLPYTAKVRVIPRLRLQNGYTTWGGGGSYRNNPKTGAIKDSFKDGDRTYRDFDFKRVDEIREDARNNSDPWYWQLACSSERDPYQYLNDALDHLADPEMTKVYVKGKWEGITGKYAVTTVVPEATNLTLLPPGV</sequence>
<accession>A0AAN6XN60</accession>
<feature type="compositionally biased region" description="Polar residues" evidence="3">
    <location>
        <begin position="1"/>
        <end position="19"/>
    </location>
</feature>
<reference evidence="5" key="2">
    <citation type="submission" date="2023-05" db="EMBL/GenBank/DDBJ databases">
        <authorList>
            <consortium name="Lawrence Berkeley National Laboratory"/>
            <person name="Steindorff A."/>
            <person name="Hensen N."/>
            <person name="Bonometti L."/>
            <person name="Westerberg I."/>
            <person name="Brannstrom I.O."/>
            <person name="Guillou S."/>
            <person name="Cros-Aarteil S."/>
            <person name="Calhoun S."/>
            <person name="Haridas S."/>
            <person name="Kuo A."/>
            <person name="Mondo S."/>
            <person name="Pangilinan J."/>
            <person name="Riley R."/>
            <person name="Labutti K."/>
            <person name="Andreopoulos B."/>
            <person name="Lipzen A."/>
            <person name="Chen C."/>
            <person name="Yanf M."/>
            <person name="Daum C."/>
            <person name="Ng V."/>
            <person name="Clum A."/>
            <person name="Ohm R."/>
            <person name="Martin F."/>
            <person name="Silar P."/>
            <person name="Natvig D."/>
            <person name="Lalanne C."/>
            <person name="Gautier V."/>
            <person name="Ament-Velasquez S.L."/>
            <person name="Kruys A."/>
            <person name="Hutchinson M.I."/>
            <person name="Powell A.J."/>
            <person name="Barry K."/>
            <person name="Miller A.N."/>
            <person name="Grigoriev I.V."/>
            <person name="Debuchy R."/>
            <person name="Gladieux P."/>
            <person name="Thoren M.H."/>
            <person name="Johannesson H."/>
        </authorList>
    </citation>
    <scope>NUCLEOTIDE SEQUENCE</scope>
    <source>
        <strain evidence="5">CBS 315.58</strain>
    </source>
</reference>
<name>A0AAN6XN60_9PEZI</name>
<protein>
    <recommendedName>
        <fullName evidence="4">Aerolysin-like C-terminal domain-containing protein</fullName>
    </recommendedName>
</protein>
<evidence type="ECO:0000256" key="2">
    <source>
        <dbReference type="ARBA" id="ARBA00023157"/>
    </source>
</evidence>
<evidence type="ECO:0000259" key="4">
    <source>
        <dbReference type="Pfam" id="PF01117"/>
    </source>
</evidence>
<dbReference type="Proteomes" id="UP001303160">
    <property type="component" value="Unassembled WGS sequence"/>
</dbReference>
<proteinExistence type="inferred from homology"/>
<dbReference type="Gene3D" id="2.170.15.10">
    <property type="entry name" value="Proaerolysin, chain A, domain 3"/>
    <property type="match status" value="1"/>
</dbReference>
<dbReference type="AlphaFoldDB" id="A0AAN6XN60"/>
<dbReference type="InterPro" id="IPR055267">
    <property type="entry name" value="Aerolysin-like_C"/>
</dbReference>
<dbReference type="Gene3D" id="3.40.50.300">
    <property type="entry name" value="P-loop containing nucleotide triphosphate hydrolases"/>
    <property type="match status" value="1"/>
</dbReference>
<feature type="domain" description="Aerolysin-like C-terminal" evidence="4">
    <location>
        <begin position="777"/>
        <end position="1011"/>
    </location>
</feature>
<keyword evidence="6" id="KW-1185">Reference proteome</keyword>
<dbReference type="EMBL" id="MU863914">
    <property type="protein sequence ID" value="KAK4200817.1"/>
    <property type="molecule type" value="Genomic_DNA"/>
</dbReference>
<keyword evidence="2" id="KW-1015">Disulfide bond</keyword>
<dbReference type="Pfam" id="PF01117">
    <property type="entry name" value="Aerolysin"/>
    <property type="match status" value="1"/>
</dbReference>
<comment type="similarity">
    <text evidence="1">Belongs to the aerolysin family.</text>
</comment>
<dbReference type="InterPro" id="IPR027417">
    <property type="entry name" value="P-loop_NTPase"/>
</dbReference>
<reference evidence="5" key="1">
    <citation type="journal article" date="2023" name="Mol. Phylogenet. Evol.">
        <title>Genome-scale phylogeny and comparative genomics of the fungal order Sordariales.</title>
        <authorList>
            <person name="Hensen N."/>
            <person name="Bonometti L."/>
            <person name="Westerberg I."/>
            <person name="Brannstrom I.O."/>
            <person name="Guillou S."/>
            <person name="Cros-Aarteil S."/>
            <person name="Calhoun S."/>
            <person name="Haridas S."/>
            <person name="Kuo A."/>
            <person name="Mondo S."/>
            <person name="Pangilinan J."/>
            <person name="Riley R."/>
            <person name="LaButti K."/>
            <person name="Andreopoulos B."/>
            <person name="Lipzen A."/>
            <person name="Chen C."/>
            <person name="Yan M."/>
            <person name="Daum C."/>
            <person name="Ng V."/>
            <person name="Clum A."/>
            <person name="Steindorff A."/>
            <person name="Ohm R.A."/>
            <person name="Martin F."/>
            <person name="Silar P."/>
            <person name="Natvig D.O."/>
            <person name="Lalanne C."/>
            <person name="Gautier V."/>
            <person name="Ament-Velasquez S.L."/>
            <person name="Kruys A."/>
            <person name="Hutchinson M.I."/>
            <person name="Powell A.J."/>
            <person name="Barry K."/>
            <person name="Miller A.N."/>
            <person name="Grigoriev I.V."/>
            <person name="Debuchy R."/>
            <person name="Gladieux P."/>
            <person name="Hiltunen Thoren M."/>
            <person name="Johannesson H."/>
        </authorList>
    </citation>
    <scope>NUCLEOTIDE SEQUENCE</scope>
    <source>
        <strain evidence="5">CBS 315.58</strain>
    </source>
</reference>
<feature type="region of interest" description="Disordered" evidence="3">
    <location>
        <begin position="1"/>
        <end position="22"/>
    </location>
</feature>
<gene>
    <name evidence="5" type="ORF">QBC40DRAFT_325923</name>
</gene>
<comment type="caution">
    <text evidence="5">The sequence shown here is derived from an EMBL/GenBank/DDBJ whole genome shotgun (WGS) entry which is preliminary data.</text>
</comment>
<evidence type="ECO:0000256" key="3">
    <source>
        <dbReference type="SAM" id="MobiDB-lite"/>
    </source>
</evidence>
<evidence type="ECO:0000313" key="5">
    <source>
        <dbReference type="EMBL" id="KAK4200817.1"/>
    </source>
</evidence>
<evidence type="ECO:0000313" key="6">
    <source>
        <dbReference type="Proteomes" id="UP001303160"/>
    </source>
</evidence>
<dbReference type="SUPFAM" id="SSF56973">
    <property type="entry name" value="Aerolisin/ETX pore-forming domain"/>
    <property type="match status" value="1"/>
</dbReference>
<evidence type="ECO:0000256" key="1">
    <source>
        <dbReference type="ARBA" id="ARBA00009831"/>
    </source>
</evidence>
<organism evidence="5 6">
    <name type="scientific">Triangularia verruculosa</name>
    <dbReference type="NCBI Taxonomy" id="2587418"/>
    <lineage>
        <taxon>Eukaryota</taxon>
        <taxon>Fungi</taxon>
        <taxon>Dikarya</taxon>
        <taxon>Ascomycota</taxon>
        <taxon>Pezizomycotina</taxon>
        <taxon>Sordariomycetes</taxon>
        <taxon>Sordariomycetidae</taxon>
        <taxon>Sordariales</taxon>
        <taxon>Podosporaceae</taxon>
        <taxon>Triangularia</taxon>
    </lineage>
</organism>